<keyword evidence="3" id="KW-0862">Zinc</keyword>
<organism evidence="6 7">
    <name type="scientific">Pleodorina starrii</name>
    <dbReference type="NCBI Taxonomy" id="330485"/>
    <lineage>
        <taxon>Eukaryota</taxon>
        <taxon>Viridiplantae</taxon>
        <taxon>Chlorophyta</taxon>
        <taxon>core chlorophytes</taxon>
        <taxon>Chlorophyceae</taxon>
        <taxon>CS clade</taxon>
        <taxon>Chlamydomonadales</taxon>
        <taxon>Volvocaceae</taxon>
        <taxon>Pleodorina</taxon>
    </lineage>
</organism>
<evidence type="ECO:0000259" key="5">
    <source>
        <dbReference type="PROSITE" id="PS50134"/>
    </source>
</evidence>
<gene>
    <name evidence="6" type="primary">PLESTB002188</name>
    <name evidence="6" type="ORF">PLESTB_001432300</name>
</gene>
<accession>A0A9W6F763</accession>
<protein>
    <recommendedName>
        <fullName evidence="5">TAZ-type domain-containing protein</fullName>
    </recommendedName>
</protein>
<evidence type="ECO:0000256" key="4">
    <source>
        <dbReference type="SAM" id="MobiDB-lite"/>
    </source>
</evidence>
<dbReference type="InterPro" id="IPR000197">
    <property type="entry name" value="Znf_TAZ"/>
</dbReference>
<feature type="domain" description="TAZ-type" evidence="5">
    <location>
        <begin position="7"/>
        <end position="86"/>
    </location>
</feature>
<evidence type="ECO:0000256" key="2">
    <source>
        <dbReference type="ARBA" id="ARBA00022771"/>
    </source>
</evidence>
<dbReference type="InterPro" id="IPR035898">
    <property type="entry name" value="TAZ_dom_sf"/>
</dbReference>
<evidence type="ECO:0000313" key="7">
    <source>
        <dbReference type="Proteomes" id="UP001165080"/>
    </source>
</evidence>
<keyword evidence="7" id="KW-1185">Reference proteome</keyword>
<dbReference type="SMART" id="SM00551">
    <property type="entry name" value="ZnF_TAZ"/>
    <property type="match status" value="1"/>
</dbReference>
<evidence type="ECO:0000313" key="6">
    <source>
        <dbReference type="EMBL" id="GLC59007.1"/>
    </source>
</evidence>
<dbReference type="PROSITE" id="PS50134">
    <property type="entry name" value="ZF_TAZ"/>
    <property type="match status" value="1"/>
</dbReference>
<proteinExistence type="predicted"/>
<dbReference type="EMBL" id="BRXU01000025">
    <property type="protein sequence ID" value="GLC59007.1"/>
    <property type="molecule type" value="Genomic_DNA"/>
</dbReference>
<sequence>MTSEQGDDASVANAANWLRLIFHSLTCNNPACVLDDRCSGGKALLSHVLTCSNPGACAVPSCTSVRRLTLHWLRCQDTQCRLCAGVWRDLSGSDGRHEQHQQFQPRARYNEPLPPEAPGTPDRNGAAPIADVFSDRQPVANPGEEGVAPSGRGADDEDMQVVDVDFDPLLPVADRAVVQLQGGYDSSSLTHSLATAAHSLTRELTHELSEPGPAFRFPAGVPERVSLPGHDARCDLRSSEMAAGGPGHPDPSISHVVLYIMYCVLQEATSYMRYLLHCLMCRNERASPSRAPGLQFWLDALMPQGLMPHDGSAAPPPLAVAAAVAPTIAGRRLLGHRLMCRNSFCALCSGTCDLFTRGRALHGQPPVPSGLHDMDLIVHELSLALGSVNL</sequence>
<dbReference type="Proteomes" id="UP001165080">
    <property type="component" value="Unassembled WGS sequence"/>
</dbReference>
<reference evidence="6 7" key="1">
    <citation type="journal article" date="2023" name="Commun. Biol.">
        <title>Reorganization of the ancestral sex-determining regions during the evolution of trioecy in Pleodorina starrii.</title>
        <authorList>
            <person name="Takahashi K."/>
            <person name="Suzuki S."/>
            <person name="Kawai-Toyooka H."/>
            <person name="Yamamoto K."/>
            <person name="Hamaji T."/>
            <person name="Ootsuki R."/>
            <person name="Yamaguchi H."/>
            <person name="Kawachi M."/>
            <person name="Higashiyama T."/>
            <person name="Nozaki H."/>
        </authorList>
    </citation>
    <scope>NUCLEOTIDE SEQUENCE [LARGE SCALE GENOMIC DNA]</scope>
    <source>
        <strain evidence="6 7">NIES-4479</strain>
    </source>
</reference>
<name>A0A9W6F763_9CHLO</name>
<dbReference type="Pfam" id="PF02135">
    <property type="entry name" value="zf-TAZ"/>
    <property type="match status" value="1"/>
</dbReference>
<dbReference type="SUPFAM" id="SSF57933">
    <property type="entry name" value="TAZ domain"/>
    <property type="match status" value="1"/>
</dbReference>
<evidence type="ECO:0000256" key="3">
    <source>
        <dbReference type="ARBA" id="ARBA00022833"/>
    </source>
</evidence>
<evidence type="ECO:0000256" key="1">
    <source>
        <dbReference type="ARBA" id="ARBA00022723"/>
    </source>
</evidence>
<dbReference type="Gene3D" id="1.20.1020.10">
    <property type="entry name" value="TAZ domain"/>
    <property type="match status" value="1"/>
</dbReference>
<comment type="caution">
    <text evidence="6">The sequence shown here is derived from an EMBL/GenBank/DDBJ whole genome shotgun (WGS) entry which is preliminary data.</text>
</comment>
<keyword evidence="1" id="KW-0479">Metal-binding</keyword>
<dbReference type="GO" id="GO:0008270">
    <property type="term" value="F:zinc ion binding"/>
    <property type="evidence" value="ECO:0007669"/>
    <property type="project" value="UniProtKB-KW"/>
</dbReference>
<feature type="region of interest" description="Disordered" evidence="4">
    <location>
        <begin position="92"/>
        <end position="158"/>
    </location>
</feature>
<dbReference type="AlphaFoldDB" id="A0A9W6F763"/>
<keyword evidence="2" id="KW-0863">Zinc-finger</keyword>